<dbReference type="InterPro" id="IPR010982">
    <property type="entry name" value="Lambda_DNA-bd_dom_sf"/>
</dbReference>
<evidence type="ECO:0000313" key="5">
    <source>
        <dbReference type="Proteomes" id="UP001268896"/>
    </source>
</evidence>
<evidence type="ECO:0000313" key="4">
    <source>
        <dbReference type="EMBL" id="MDT2963602.1"/>
    </source>
</evidence>
<evidence type="ECO:0000259" key="3">
    <source>
        <dbReference type="PROSITE" id="PS50943"/>
    </source>
</evidence>
<comment type="caution">
    <text evidence="4">The sequence shown here is derived from an EMBL/GenBank/DDBJ whole genome shotgun (WGS) entry which is preliminary data.</text>
</comment>
<sequence length="163" mass="19013">MKETILAMKLKEYREKNKLTQSRLAELLEVSDKTISKWELGATYPSKKNMIKIAEELDISLETLLLEETKKDNEDLKVSIKYGVISFCLIFFVTMIITSFNQDFSRIMNLSIQEKFGVLLTTALKLLSISVPPAIIIGSVFYFYIFPKNKKENEPFPRFRQKW</sequence>
<proteinExistence type="predicted"/>
<feature type="domain" description="HTH cro/C1-type" evidence="3">
    <location>
        <begin position="10"/>
        <end position="64"/>
    </location>
</feature>
<dbReference type="InterPro" id="IPR001387">
    <property type="entry name" value="Cro/C1-type_HTH"/>
</dbReference>
<dbReference type="CDD" id="cd00093">
    <property type="entry name" value="HTH_XRE"/>
    <property type="match status" value="1"/>
</dbReference>
<feature type="transmembrane region" description="Helical" evidence="2">
    <location>
        <begin position="120"/>
        <end position="145"/>
    </location>
</feature>
<dbReference type="Gene3D" id="1.10.260.40">
    <property type="entry name" value="lambda repressor-like DNA-binding domains"/>
    <property type="match status" value="1"/>
</dbReference>
<protein>
    <submittedName>
        <fullName evidence="4">Helix-turn-helix transcriptional regulator</fullName>
    </submittedName>
</protein>
<dbReference type="SUPFAM" id="SSF47413">
    <property type="entry name" value="lambda repressor-like DNA-binding domains"/>
    <property type="match status" value="1"/>
</dbReference>
<dbReference type="GO" id="GO:0003677">
    <property type="term" value="F:DNA binding"/>
    <property type="evidence" value="ECO:0007669"/>
    <property type="project" value="UniProtKB-KW"/>
</dbReference>
<dbReference type="PROSITE" id="PS50943">
    <property type="entry name" value="HTH_CROC1"/>
    <property type="match status" value="1"/>
</dbReference>
<dbReference type="AlphaFoldDB" id="A0AAW8UGM4"/>
<dbReference type="PANTHER" id="PTHR46558:SF4">
    <property type="entry name" value="DNA-BIDING PHAGE PROTEIN"/>
    <property type="match status" value="1"/>
</dbReference>
<dbReference type="SMART" id="SM00530">
    <property type="entry name" value="HTH_XRE"/>
    <property type="match status" value="1"/>
</dbReference>
<evidence type="ECO:0000256" key="1">
    <source>
        <dbReference type="ARBA" id="ARBA00023125"/>
    </source>
</evidence>
<dbReference type="Proteomes" id="UP001268896">
    <property type="component" value="Unassembled WGS sequence"/>
</dbReference>
<accession>A0AAW8UGM4</accession>
<name>A0AAW8UGM4_ENTCA</name>
<feature type="transmembrane region" description="Helical" evidence="2">
    <location>
        <begin position="80"/>
        <end position="100"/>
    </location>
</feature>
<keyword evidence="1" id="KW-0238">DNA-binding</keyword>
<dbReference type="EMBL" id="JARQDV010000001">
    <property type="protein sequence ID" value="MDT2963602.1"/>
    <property type="molecule type" value="Genomic_DNA"/>
</dbReference>
<keyword evidence="2" id="KW-0812">Transmembrane</keyword>
<dbReference type="RefSeq" id="WP_270274300.1">
    <property type="nucleotide sequence ID" value="NZ_JAQDWN010000010.1"/>
</dbReference>
<organism evidence="4 5">
    <name type="scientific">Enterococcus casseliflavus</name>
    <name type="common">Enterococcus flavescens</name>
    <dbReference type="NCBI Taxonomy" id="37734"/>
    <lineage>
        <taxon>Bacteria</taxon>
        <taxon>Bacillati</taxon>
        <taxon>Bacillota</taxon>
        <taxon>Bacilli</taxon>
        <taxon>Lactobacillales</taxon>
        <taxon>Enterococcaceae</taxon>
        <taxon>Enterococcus</taxon>
    </lineage>
</organism>
<evidence type="ECO:0000256" key="2">
    <source>
        <dbReference type="SAM" id="Phobius"/>
    </source>
</evidence>
<reference evidence="4" key="1">
    <citation type="submission" date="2023-03" db="EMBL/GenBank/DDBJ databases">
        <authorList>
            <person name="Shen W."/>
            <person name="Cai J."/>
        </authorList>
    </citation>
    <scope>NUCLEOTIDE SEQUENCE</scope>
    <source>
        <strain evidence="4">K72-2</strain>
    </source>
</reference>
<keyword evidence="2" id="KW-1133">Transmembrane helix</keyword>
<gene>
    <name evidence="4" type="ORF">P7I32_03220</name>
</gene>
<dbReference type="Pfam" id="PF01381">
    <property type="entry name" value="HTH_3"/>
    <property type="match status" value="1"/>
</dbReference>
<keyword evidence="2" id="KW-0472">Membrane</keyword>
<dbReference type="PANTHER" id="PTHR46558">
    <property type="entry name" value="TRACRIPTIONAL REGULATORY PROTEIN-RELATED-RELATED"/>
    <property type="match status" value="1"/>
</dbReference>